<feature type="domain" description="RDD" evidence="6">
    <location>
        <begin position="7"/>
        <end position="128"/>
    </location>
</feature>
<dbReference type="Proteomes" id="UP000031928">
    <property type="component" value="Chromosome"/>
</dbReference>
<dbReference type="RefSeq" id="WP_042620962.1">
    <property type="nucleotide sequence ID" value="NZ_CP007790.1"/>
</dbReference>
<sequence>MGGCHARRLIAFLIDVALAYVLFFAAARLWPGATAQIGADPAPLLLSITFGVRALPELIWRRSPGKMILRLDAVGPRWAPLLRHAWLLLPVPAALLIPTVPWYSMFAAVVALSAVFSPDGRSLADRAARTTVIQRGRGCALPG</sequence>
<dbReference type="KEGG" id="cmq:B840_03375"/>
<evidence type="ECO:0000256" key="1">
    <source>
        <dbReference type="ARBA" id="ARBA00004141"/>
    </source>
</evidence>
<evidence type="ECO:0000259" key="6">
    <source>
        <dbReference type="Pfam" id="PF06271"/>
    </source>
</evidence>
<protein>
    <recommendedName>
        <fullName evidence="6">RDD domain-containing protein</fullName>
    </recommendedName>
</protein>
<dbReference type="GO" id="GO:0016020">
    <property type="term" value="C:membrane"/>
    <property type="evidence" value="ECO:0007669"/>
    <property type="project" value="UniProtKB-SubCell"/>
</dbReference>
<gene>
    <name evidence="7" type="ORF">B840_03375</name>
</gene>
<reference evidence="7 8" key="1">
    <citation type="submission" date="2014-05" db="EMBL/GenBank/DDBJ databases">
        <title>Complete genome sequence of Corynebacterium marinum DSM 44953.</title>
        <authorList>
            <person name="Schaffert L."/>
            <person name="Albersmeier A."/>
            <person name="Kalinowski J."/>
            <person name="Ruckert C."/>
        </authorList>
    </citation>
    <scope>NUCLEOTIDE SEQUENCE [LARGE SCALE GENOMIC DNA]</scope>
    <source>
        <strain evidence="7 8">DSM 44953</strain>
    </source>
</reference>
<name>A0A0B6TEB7_9CORY</name>
<keyword evidence="4 5" id="KW-0472">Membrane</keyword>
<dbReference type="STRING" id="1224162.B840_03375"/>
<evidence type="ECO:0000256" key="2">
    <source>
        <dbReference type="ARBA" id="ARBA00022692"/>
    </source>
</evidence>
<keyword evidence="3 5" id="KW-1133">Transmembrane helix</keyword>
<organism evidence="7 8">
    <name type="scientific">Corynebacterium marinum DSM 44953</name>
    <dbReference type="NCBI Taxonomy" id="1224162"/>
    <lineage>
        <taxon>Bacteria</taxon>
        <taxon>Bacillati</taxon>
        <taxon>Actinomycetota</taxon>
        <taxon>Actinomycetes</taxon>
        <taxon>Mycobacteriales</taxon>
        <taxon>Corynebacteriaceae</taxon>
        <taxon>Corynebacterium</taxon>
    </lineage>
</organism>
<feature type="transmembrane region" description="Helical" evidence="5">
    <location>
        <begin position="86"/>
        <end position="116"/>
    </location>
</feature>
<keyword evidence="8" id="KW-1185">Reference proteome</keyword>
<feature type="transmembrane region" description="Helical" evidence="5">
    <location>
        <begin position="9"/>
        <end position="30"/>
    </location>
</feature>
<dbReference type="EMBL" id="CP007790">
    <property type="protein sequence ID" value="AJK68297.1"/>
    <property type="molecule type" value="Genomic_DNA"/>
</dbReference>
<keyword evidence="2 5" id="KW-0812">Transmembrane</keyword>
<evidence type="ECO:0000256" key="4">
    <source>
        <dbReference type="ARBA" id="ARBA00023136"/>
    </source>
</evidence>
<dbReference type="HOGENOM" id="CLU_1851774_0_0_11"/>
<evidence type="ECO:0000313" key="7">
    <source>
        <dbReference type="EMBL" id="AJK68297.1"/>
    </source>
</evidence>
<accession>A0A0B6TEB7</accession>
<dbReference type="OrthoDB" id="9859784at2"/>
<evidence type="ECO:0000313" key="8">
    <source>
        <dbReference type="Proteomes" id="UP000031928"/>
    </source>
</evidence>
<proteinExistence type="predicted"/>
<evidence type="ECO:0000256" key="5">
    <source>
        <dbReference type="SAM" id="Phobius"/>
    </source>
</evidence>
<evidence type="ECO:0000256" key="3">
    <source>
        <dbReference type="ARBA" id="ARBA00022989"/>
    </source>
</evidence>
<dbReference type="Pfam" id="PF06271">
    <property type="entry name" value="RDD"/>
    <property type="match status" value="1"/>
</dbReference>
<dbReference type="InterPro" id="IPR010432">
    <property type="entry name" value="RDD"/>
</dbReference>
<comment type="subcellular location">
    <subcellularLocation>
        <location evidence="1">Membrane</location>
        <topology evidence="1">Multi-pass membrane protein</topology>
    </subcellularLocation>
</comment>
<dbReference type="AlphaFoldDB" id="A0A0B6TEB7"/>